<dbReference type="AlphaFoldDB" id="M6KFD7"/>
<evidence type="ECO:0000313" key="1">
    <source>
        <dbReference type="EMBL" id="EMN32899.1"/>
    </source>
</evidence>
<comment type="caution">
    <text evidence="1">The sequence shown here is derived from an EMBL/GenBank/DDBJ whole genome shotgun (WGS) entry which is preliminary data.</text>
</comment>
<accession>M6KFD7</accession>
<evidence type="ECO:0000313" key="2">
    <source>
        <dbReference type="Proteomes" id="UP000012137"/>
    </source>
</evidence>
<proteinExistence type="predicted"/>
<name>M6KFD7_LEPIR</name>
<dbReference type="Proteomes" id="UP000012137">
    <property type="component" value="Unassembled WGS sequence"/>
</dbReference>
<sequence length="39" mass="4269">MSQGNCCGQIKKAAAMRPKFNKQDLCDPCSDPSTIPKKK</sequence>
<protein>
    <submittedName>
        <fullName evidence="1">Uncharacterized protein</fullName>
    </submittedName>
</protein>
<reference evidence="1 2" key="1">
    <citation type="submission" date="2013-01" db="EMBL/GenBank/DDBJ databases">
        <authorList>
            <person name="Harkins D.M."/>
            <person name="Durkin A.S."/>
            <person name="Brinkac L.M."/>
            <person name="Haft D.H."/>
            <person name="Selengut J.D."/>
            <person name="Sanka R."/>
            <person name="DePew J."/>
            <person name="Purushe J."/>
            <person name="Peacock S.J."/>
            <person name="Thaipadungpanit J."/>
            <person name="Wuthiekanun V.W."/>
            <person name="Day N.P."/>
            <person name="Vinetz J.M."/>
            <person name="Sutton G.G."/>
            <person name="Nierman W.C."/>
            <person name="Fouts D.E."/>
        </authorList>
    </citation>
    <scope>NUCLEOTIDE SEQUENCE [LARGE SCALE GENOMIC DNA]</scope>
    <source>
        <strain evidence="1 2">L0374</strain>
    </source>
</reference>
<dbReference type="EMBL" id="AHMZ02000006">
    <property type="protein sequence ID" value="EMN32899.1"/>
    <property type="molecule type" value="Genomic_DNA"/>
</dbReference>
<gene>
    <name evidence="1" type="ORF">LEP1GSC083_2790</name>
</gene>
<organism evidence="1 2">
    <name type="scientific">Leptospira interrogans serovar Pyrogenes str. L0374</name>
    <dbReference type="NCBI Taxonomy" id="1049928"/>
    <lineage>
        <taxon>Bacteria</taxon>
        <taxon>Pseudomonadati</taxon>
        <taxon>Spirochaetota</taxon>
        <taxon>Spirochaetia</taxon>
        <taxon>Leptospirales</taxon>
        <taxon>Leptospiraceae</taxon>
        <taxon>Leptospira</taxon>
    </lineage>
</organism>